<evidence type="ECO:0000256" key="6">
    <source>
        <dbReference type="ARBA" id="ARBA00023065"/>
    </source>
</evidence>
<dbReference type="AlphaFoldDB" id="A0A926EUH8"/>
<dbReference type="CDD" id="cd18179">
    <property type="entry name" value="ATP-synt_Vo_Ao_c_NTPK_rpt1"/>
    <property type="match status" value="1"/>
</dbReference>
<evidence type="ECO:0000259" key="9">
    <source>
        <dbReference type="Pfam" id="PF00137"/>
    </source>
</evidence>
<dbReference type="Gene3D" id="1.20.120.610">
    <property type="entry name" value="lithium bound rotor ring of v- atpase"/>
    <property type="match status" value="1"/>
</dbReference>
<proteinExistence type="inferred from homology"/>
<gene>
    <name evidence="10" type="ORF">H8705_12980</name>
</gene>
<evidence type="ECO:0000256" key="2">
    <source>
        <dbReference type="ARBA" id="ARBA00007296"/>
    </source>
</evidence>
<sequence>MTTGTVIAICGAALCATLAGIGSACGVQLGGKAAAGVVAENPNMFGKLLVLQALPGTQGIYGFLTAIIIIVRMGLLGGTPVEVSVAQGWALFGAAMPIGIVGLLSAIYQGKTAVASIHMTAKQPDSSAKGITMTAMVETYAILALLVSILLVFGIQL</sequence>
<dbReference type="InterPro" id="IPR000245">
    <property type="entry name" value="ATPase_proteolipid_csu"/>
</dbReference>
<dbReference type="EMBL" id="JACRTD010000013">
    <property type="protein sequence ID" value="MBC8586495.1"/>
    <property type="molecule type" value="Genomic_DNA"/>
</dbReference>
<protein>
    <submittedName>
        <fullName evidence="10">V-type ATP synthase subunit K</fullName>
    </submittedName>
</protein>
<feature type="domain" description="V-ATPase proteolipid subunit C-like" evidence="9">
    <location>
        <begin position="92"/>
        <end position="151"/>
    </location>
</feature>
<keyword evidence="7 8" id="KW-0472">Membrane</keyword>
<dbReference type="InterPro" id="IPR002379">
    <property type="entry name" value="ATPase_proteolipid_c-like_dom"/>
</dbReference>
<dbReference type="NCBIfam" id="NF005124">
    <property type="entry name" value="PRK06558.1"/>
    <property type="match status" value="1"/>
</dbReference>
<dbReference type="RefSeq" id="WP_262396213.1">
    <property type="nucleotide sequence ID" value="NZ_JACRTD010000013.1"/>
</dbReference>
<feature type="domain" description="V-ATPase proteolipid subunit C-like" evidence="9">
    <location>
        <begin position="11"/>
        <end position="69"/>
    </location>
</feature>
<evidence type="ECO:0000256" key="1">
    <source>
        <dbReference type="ARBA" id="ARBA00004141"/>
    </source>
</evidence>
<keyword evidence="4 8" id="KW-0812">Transmembrane</keyword>
<comment type="subcellular location">
    <subcellularLocation>
        <location evidence="1">Membrane</location>
        <topology evidence="1">Multi-pass membrane protein</topology>
    </subcellularLocation>
</comment>
<feature type="transmembrane region" description="Helical" evidence="8">
    <location>
        <begin position="130"/>
        <end position="155"/>
    </location>
</feature>
<dbReference type="Proteomes" id="UP000623678">
    <property type="component" value="Unassembled WGS sequence"/>
</dbReference>
<dbReference type="SUPFAM" id="SSF81333">
    <property type="entry name" value="F1F0 ATP synthase subunit C"/>
    <property type="match status" value="2"/>
</dbReference>
<keyword evidence="6 8" id="KW-0406">Ion transport</keyword>
<dbReference type="PRINTS" id="PR00122">
    <property type="entry name" value="VACATPASE"/>
</dbReference>
<dbReference type="FunFam" id="1.20.120.610:FF:000005">
    <property type="entry name" value="V-type sodium ATPase subunit K"/>
    <property type="match status" value="1"/>
</dbReference>
<keyword evidence="3 8" id="KW-0813">Transport</keyword>
<dbReference type="GO" id="GO:0046961">
    <property type="term" value="F:proton-transporting ATPase activity, rotational mechanism"/>
    <property type="evidence" value="ECO:0007669"/>
    <property type="project" value="InterPro"/>
</dbReference>
<evidence type="ECO:0000256" key="5">
    <source>
        <dbReference type="ARBA" id="ARBA00022989"/>
    </source>
</evidence>
<dbReference type="CDD" id="cd18180">
    <property type="entry name" value="ATP-synt_Vo_Ao_c_NTPK_rpt2"/>
    <property type="match status" value="1"/>
</dbReference>
<comment type="caution">
    <text evidence="10">The sequence shown here is derived from an EMBL/GenBank/DDBJ whole genome shotgun (WGS) entry which is preliminary data.</text>
</comment>
<evidence type="ECO:0000256" key="3">
    <source>
        <dbReference type="ARBA" id="ARBA00022448"/>
    </source>
</evidence>
<reference evidence="10" key="1">
    <citation type="submission" date="2020-08" db="EMBL/GenBank/DDBJ databases">
        <title>Genome public.</title>
        <authorList>
            <person name="Liu C."/>
            <person name="Sun Q."/>
        </authorList>
    </citation>
    <scope>NUCLEOTIDE SEQUENCE</scope>
    <source>
        <strain evidence="10">NSJ-64</strain>
    </source>
</reference>
<accession>A0A926EUH8</accession>
<evidence type="ECO:0000256" key="7">
    <source>
        <dbReference type="ARBA" id="ARBA00023136"/>
    </source>
</evidence>
<keyword evidence="11" id="KW-1185">Reference proteome</keyword>
<evidence type="ECO:0000313" key="10">
    <source>
        <dbReference type="EMBL" id="MBC8586495.1"/>
    </source>
</evidence>
<keyword evidence="5 8" id="KW-1133">Transmembrane helix</keyword>
<feature type="transmembrane region" description="Helical" evidence="8">
    <location>
        <begin position="59"/>
        <end position="77"/>
    </location>
</feature>
<evidence type="ECO:0000313" key="11">
    <source>
        <dbReference type="Proteomes" id="UP000623678"/>
    </source>
</evidence>
<dbReference type="InterPro" id="IPR035921">
    <property type="entry name" value="F/V-ATP_Csub_sf"/>
</dbReference>
<dbReference type="GO" id="GO:0033179">
    <property type="term" value="C:proton-transporting V-type ATPase, V0 domain"/>
    <property type="evidence" value="ECO:0007669"/>
    <property type="project" value="InterPro"/>
</dbReference>
<evidence type="ECO:0000256" key="4">
    <source>
        <dbReference type="ARBA" id="ARBA00022692"/>
    </source>
</evidence>
<dbReference type="PANTHER" id="PTHR10263">
    <property type="entry name" value="V-TYPE PROTON ATPASE PROTEOLIPID SUBUNIT"/>
    <property type="match status" value="1"/>
</dbReference>
<evidence type="ECO:0000256" key="8">
    <source>
        <dbReference type="RuleBase" id="RU363060"/>
    </source>
</evidence>
<dbReference type="Pfam" id="PF00137">
    <property type="entry name" value="ATP-synt_C"/>
    <property type="match status" value="2"/>
</dbReference>
<name>A0A926EUH8_9FIRM</name>
<feature type="transmembrane region" description="Helical" evidence="8">
    <location>
        <begin position="89"/>
        <end position="110"/>
    </location>
</feature>
<organism evidence="10 11">
    <name type="scientific">Youxingia wuxianensis</name>
    <dbReference type="NCBI Taxonomy" id="2763678"/>
    <lineage>
        <taxon>Bacteria</taxon>
        <taxon>Bacillati</taxon>
        <taxon>Bacillota</taxon>
        <taxon>Clostridia</taxon>
        <taxon>Eubacteriales</taxon>
        <taxon>Oscillospiraceae</taxon>
        <taxon>Youxingia</taxon>
    </lineage>
</organism>
<comment type="similarity">
    <text evidence="2 8">Belongs to the V-ATPase proteolipid subunit family.</text>
</comment>